<feature type="transmembrane region" description="Helical" evidence="10">
    <location>
        <begin position="757"/>
        <end position="776"/>
    </location>
</feature>
<evidence type="ECO:0000259" key="11">
    <source>
        <dbReference type="PROSITE" id="PS50259"/>
    </source>
</evidence>
<keyword evidence="8" id="KW-0807">Transducer</keyword>
<dbReference type="Pfam" id="PF13407">
    <property type="entry name" value="Peripla_BP_4"/>
    <property type="match status" value="2"/>
</dbReference>
<feature type="transmembrane region" description="Helical" evidence="10">
    <location>
        <begin position="858"/>
        <end position="878"/>
    </location>
</feature>
<feature type="region of interest" description="Disordered" evidence="9">
    <location>
        <begin position="1019"/>
        <end position="1048"/>
    </location>
</feature>
<feature type="transmembrane region" description="Helical" evidence="10">
    <location>
        <begin position="917"/>
        <end position="937"/>
    </location>
</feature>
<dbReference type="Gene3D" id="3.40.50.2300">
    <property type="match status" value="4"/>
</dbReference>
<dbReference type="InterPro" id="IPR017978">
    <property type="entry name" value="GPCR_3_C"/>
</dbReference>
<sequence>MADDDDDGVVAVEDRLFRNARCPCTDPRAIKIAVIVAEPNKTPFVTAFLAGARQAASDRGLPLHTWSNDVFSPTAQALAILRAVDLGFTNVIAQLSSSSLSSPPMRTIRSLQGQAVSFASVISGEQFLGDAAVRPVFHVGPDNRVVGARAASHLLATLPAYANSTVCLNQVATLSSHDLRCQGWIATMRGAGLSSGQVVAQNLSGQVADLVHDGVTAIYATGTIAADVIQAVRSLGANTTIVIPTEMQERVAKEMALPNSLVPFLVDTQPYLQGYLSVALMYALRLTRSRLATTMLQTGPRLITSVDANAIGNAARQDAGFPMCTGSALCWDRSHWRIEWVHGAPDNAFWAEARSGIILAAREAGVQVREYLPAAPTDSSTAAHVASIPSTNLIGVGIAADASLSATRAIVGNATWQVPVVSVHNDLSMVQSASAYDVNVFMPDYGSGAMAGDLIASGGFAHVTCLYDGAGFNGTRGVSALRDRCLGVVDRLTLLRVTADYAFLSDPLDETLYASAMAPFIASGTDLFVAPGVDMVDYAINVLQGTGRFGLGQGKISGACWQATPSALTAMGQGNWFFAVDQNAFLQGYLPNVLMLVRAITGGNELVFDTNLTESVSPPRTIHAGPTFITTATPDYAYRAACSAAMTGPDVPAGDVDVNQIPMQSIAWPVCRLVPAGQDMAEVEHQLDDVTMGLAIATSIIASLIILAALGCIIRYRRTRAVRSVSVRFTCVICILSCLLTGSAIQLAWESTVTMCVIRMSWFPMLVVTILSTIFAKNLRMLRIFSAVGTETSNVVAVNDTTVARHVLMLATGMAVIITAGMLASPPEISTMELDRTSTSIVVDKYCTYDVYMLTSLAVYFGGIVVASVIVSLRSWWIPREFNETRSLSIAQYAIFFTSTVIIPTSMFVVTSPTLSFVMSFTSLEVVTVMVVLCLTLPRIVYARKPDAGPLTGAKLRQSFRSGRNLLETDNAGAGNHNDPFTNTGDHETEKDMEIAHMRLQLYTLRSENLALKKRLRIATSSASSGQPDEWSADPPAAADRYRVAEPQ</sequence>
<organism evidence="12 13">
    <name type="scientific">Plasmodiophora brassicae</name>
    <name type="common">Clubroot disease agent</name>
    <dbReference type="NCBI Taxonomy" id="37360"/>
    <lineage>
        <taxon>Eukaryota</taxon>
        <taxon>Sar</taxon>
        <taxon>Rhizaria</taxon>
        <taxon>Endomyxa</taxon>
        <taxon>Phytomyxea</taxon>
        <taxon>Plasmodiophorida</taxon>
        <taxon>Plasmodiophoridae</taxon>
        <taxon>Plasmodiophora</taxon>
    </lineage>
</organism>
<dbReference type="InterPro" id="IPR002455">
    <property type="entry name" value="GPCR3_GABA-B"/>
</dbReference>
<keyword evidence="2 10" id="KW-0812">Transmembrane</keyword>
<dbReference type="PANTHER" id="PTHR10519">
    <property type="entry name" value="GABA-B RECEPTOR"/>
    <property type="match status" value="1"/>
</dbReference>
<evidence type="ECO:0000256" key="2">
    <source>
        <dbReference type="ARBA" id="ARBA00022692"/>
    </source>
</evidence>
<feature type="transmembrane region" description="Helical" evidence="10">
    <location>
        <begin position="692"/>
        <end position="713"/>
    </location>
</feature>
<dbReference type="SUPFAM" id="SSF53822">
    <property type="entry name" value="Periplasmic binding protein-like I"/>
    <property type="match status" value="2"/>
</dbReference>
<evidence type="ECO:0000256" key="8">
    <source>
        <dbReference type="ARBA" id="ARBA00023224"/>
    </source>
</evidence>
<keyword evidence="12" id="KW-0496">Mitochondrion</keyword>
<protein>
    <recommendedName>
        <fullName evidence="11">G-protein coupled receptors family 3 profile domain-containing protein</fullName>
    </recommendedName>
</protein>
<evidence type="ECO:0000256" key="10">
    <source>
        <dbReference type="SAM" id="Phobius"/>
    </source>
</evidence>
<evidence type="ECO:0000313" key="12">
    <source>
        <dbReference type="EMBL" id="SPQ95396.1"/>
    </source>
</evidence>
<dbReference type="EMBL" id="OVEO01000004">
    <property type="protein sequence ID" value="SPQ95396.1"/>
    <property type="molecule type" value="Genomic_DNA"/>
</dbReference>
<name>A0A3P3Y5F1_PLABS</name>
<dbReference type="PROSITE" id="PS50259">
    <property type="entry name" value="G_PROTEIN_RECEP_F3_4"/>
    <property type="match status" value="1"/>
</dbReference>
<keyword evidence="4" id="KW-0297">G-protein coupled receptor</keyword>
<keyword evidence="5 10" id="KW-0472">Membrane</keyword>
<keyword evidence="7" id="KW-0325">Glycoprotein</keyword>
<dbReference type="GO" id="GO:0038039">
    <property type="term" value="C:G protein-coupled receptor heterodimeric complex"/>
    <property type="evidence" value="ECO:0007669"/>
    <property type="project" value="TreeGrafter"/>
</dbReference>
<evidence type="ECO:0000256" key="1">
    <source>
        <dbReference type="ARBA" id="ARBA00004141"/>
    </source>
</evidence>
<evidence type="ECO:0000256" key="5">
    <source>
        <dbReference type="ARBA" id="ARBA00023136"/>
    </source>
</evidence>
<feature type="transmembrane region" description="Helical" evidence="10">
    <location>
        <begin position="725"/>
        <end position="745"/>
    </location>
</feature>
<evidence type="ECO:0000256" key="9">
    <source>
        <dbReference type="SAM" id="MobiDB-lite"/>
    </source>
</evidence>
<reference evidence="12 13" key="1">
    <citation type="submission" date="2018-03" db="EMBL/GenBank/DDBJ databases">
        <authorList>
            <person name="Fogelqvist J."/>
        </authorList>
    </citation>
    <scope>NUCLEOTIDE SEQUENCE [LARGE SCALE GENOMIC DNA]</scope>
</reference>
<evidence type="ECO:0000256" key="3">
    <source>
        <dbReference type="ARBA" id="ARBA00022989"/>
    </source>
</evidence>
<feature type="domain" description="G-protein coupled receptors family 3 profile" evidence="11">
    <location>
        <begin position="694"/>
        <end position="940"/>
    </location>
</feature>
<feature type="transmembrane region" description="Helical" evidence="10">
    <location>
        <begin position="890"/>
        <end position="911"/>
    </location>
</feature>
<dbReference type="PANTHER" id="PTHR10519:SF20">
    <property type="entry name" value="G-PROTEIN COUPLED RECEPTOR 156-RELATED"/>
    <property type="match status" value="1"/>
</dbReference>
<evidence type="ECO:0000313" key="13">
    <source>
        <dbReference type="Proteomes" id="UP000290189"/>
    </source>
</evidence>
<keyword evidence="6" id="KW-0675">Receptor</keyword>
<dbReference type="InterPro" id="IPR025997">
    <property type="entry name" value="SBP_2_dom"/>
</dbReference>
<dbReference type="Proteomes" id="UP000290189">
    <property type="component" value="Unassembled WGS sequence"/>
</dbReference>
<dbReference type="AlphaFoldDB" id="A0A3P3Y5F1"/>
<keyword evidence="3 10" id="KW-1133">Transmembrane helix</keyword>
<dbReference type="GO" id="GO:0004965">
    <property type="term" value="F:G protein-coupled GABA receptor activity"/>
    <property type="evidence" value="ECO:0007669"/>
    <property type="project" value="InterPro"/>
</dbReference>
<evidence type="ECO:0000256" key="4">
    <source>
        <dbReference type="ARBA" id="ARBA00023040"/>
    </source>
</evidence>
<feature type="region of interest" description="Disordered" evidence="9">
    <location>
        <begin position="967"/>
        <end position="987"/>
    </location>
</feature>
<evidence type="ECO:0000256" key="7">
    <source>
        <dbReference type="ARBA" id="ARBA00023180"/>
    </source>
</evidence>
<comment type="subcellular location">
    <subcellularLocation>
        <location evidence="1">Membrane</location>
        <topology evidence="1">Multi-pass membrane protein</topology>
    </subcellularLocation>
</comment>
<accession>A0A3P3Y5F1</accession>
<dbReference type="InterPro" id="IPR028082">
    <property type="entry name" value="Peripla_BP_I"/>
</dbReference>
<proteinExistence type="predicted"/>
<dbReference type="Pfam" id="PF00003">
    <property type="entry name" value="7tm_3"/>
    <property type="match status" value="1"/>
</dbReference>
<evidence type="ECO:0000256" key="6">
    <source>
        <dbReference type="ARBA" id="ARBA00023170"/>
    </source>
</evidence>
<geneLocation type="mitochondrion" evidence="12"/>
<gene>
    <name evidence="12" type="ORF">PLBR_LOCUS2611</name>
</gene>
<feature type="transmembrane region" description="Helical" evidence="10">
    <location>
        <begin position="807"/>
        <end position="825"/>
    </location>
</feature>